<dbReference type="PROSITE" id="PS00622">
    <property type="entry name" value="HTH_LUXR_1"/>
    <property type="match status" value="1"/>
</dbReference>
<keyword evidence="2" id="KW-0238">DNA-binding</keyword>
<dbReference type="Proteomes" id="UP000317039">
    <property type="component" value="Chromosome"/>
</dbReference>
<dbReference type="EMBL" id="CP041695">
    <property type="protein sequence ID" value="QDP80081.1"/>
    <property type="molecule type" value="Genomic_DNA"/>
</dbReference>
<dbReference type="AlphaFoldDB" id="A0A516NMF8"/>
<evidence type="ECO:0000313" key="6">
    <source>
        <dbReference type="Proteomes" id="UP000317039"/>
    </source>
</evidence>
<evidence type="ECO:0000259" key="4">
    <source>
        <dbReference type="PROSITE" id="PS50043"/>
    </source>
</evidence>
<name>A0A516NMF8_9NOCA</name>
<evidence type="ECO:0000256" key="1">
    <source>
        <dbReference type="ARBA" id="ARBA00023015"/>
    </source>
</evidence>
<gene>
    <name evidence="5" type="ORF">FOH10_16505</name>
</gene>
<dbReference type="GO" id="GO:0006355">
    <property type="term" value="P:regulation of DNA-templated transcription"/>
    <property type="evidence" value="ECO:0007669"/>
    <property type="project" value="InterPro"/>
</dbReference>
<dbReference type="Pfam" id="PF00196">
    <property type="entry name" value="GerE"/>
    <property type="match status" value="1"/>
</dbReference>
<dbReference type="GO" id="GO:0003677">
    <property type="term" value="F:DNA binding"/>
    <property type="evidence" value="ECO:0007669"/>
    <property type="project" value="UniProtKB-KW"/>
</dbReference>
<organism evidence="5 6">
    <name type="scientific">Nocardia otitidiscaviarum</name>
    <dbReference type="NCBI Taxonomy" id="1823"/>
    <lineage>
        <taxon>Bacteria</taxon>
        <taxon>Bacillati</taxon>
        <taxon>Actinomycetota</taxon>
        <taxon>Actinomycetes</taxon>
        <taxon>Mycobacteriales</taxon>
        <taxon>Nocardiaceae</taxon>
        <taxon>Nocardia</taxon>
    </lineage>
</organism>
<dbReference type="InterPro" id="IPR000792">
    <property type="entry name" value="Tscrpt_reg_LuxR_C"/>
</dbReference>
<evidence type="ECO:0000313" key="5">
    <source>
        <dbReference type="EMBL" id="QDP80081.1"/>
    </source>
</evidence>
<sequence>MCIRCIRADCVVYAKATVAAREMVACFSRTVRKIGTGIVNPQGHGKKVSMSEELGPGELVRQDCLIDTTHSRWQNETARAALLSSREIQVFWLLGNGRSNRAIAGQLQITERTVKAHVARIMAKLGVESRLQAGLVSYAYQLAQHGRNACNTIGRRCSCTYMPNHADAATC</sequence>
<dbReference type="InterPro" id="IPR036388">
    <property type="entry name" value="WH-like_DNA-bd_sf"/>
</dbReference>
<accession>A0A516NMF8</accession>
<keyword evidence="1" id="KW-0805">Transcription regulation</keyword>
<dbReference type="PROSITE" id="PS50043">
    <property type="entry name" value="HTH_LUXR_2"/>
    <property type="match status" value="1"/>
</dbReference>
<reference evidence="5 6" key="1">
    <citation type="submission" date="2019-07" db="EMBL/GenBank/DDBJ databases">
        <title>Complete Genome Sequence and Methylome Analysis of Nocardia otitidis-caviarum NEB252.</title>
        <authorList>
            <person name="Fomenkov A."/>
            <person name="Anton B.P."/>
            <person name="Vincze T."/>
            <person name="Roberts R.J."/>
        </authorList>
    </citation>
    <scope>NUCLEOTIDE SEQUENCE [LARGE SCALE GENOMIC DNA]</scope>
    <source>
        <strain evidence="5 6">NEB252</strain>
    </source>
</reference>
<dbReference type="PANTHER" id="PTHR44688">
    <property type="entry name" value="DNA-BINDING TRANSCRIPTIONAL ACTIVATOR DEVR_DOSR"/>
    <property type="match status" value="1"/>
</dbReference>
<proteinExistence type="predicted"/>
<dbReference type="KEGG" id="nod:FOH10_16505"/>
<protein>
    <submittedName>
        <fullName evidence="5">Response regulator transcription factor</fullName>
    </submittedName>
</protein>
<evidence type="ECO:0000256" key="2">
    <source>
        <dbReference type="ARBA" id="ARBA00023125"/>
    </source>
</evidence>
<dbReference type="PRINTS" id="PR00038">
    <property type="entry name" value="HTHLUXR"/>
</dbReference>
<feature type="domain" description="HTH luxR-type" evidence="4">
    <location>
        <begin position="76"/>
        <end position="141"/>
    </location>
</feature>
<dbReference type="PANTHER" id="PTHR44688:SF16">
    <property type="entry name" value="DNA-BINDING TRANSCRIPTIONAL ACTIVATOR DEVR_DOSR"/>
    <property type="match status" value="1"/>
</dbReference>
<dbReference type="Gene3D" id="1.10.10.10">
    <property type="entry name" value="Winged helix-like DNA-binding domain superfamily/Winged helix DNA-binding domain"/>
    <property type="match status" value="1"/>
</dbReference>
<keyword evidence="3" id="KW-0804">Transcription</keyword>
<dbReference type="SMART" id="SM00421">
    <property type="entry name" value="HTH_LUXR"/>
    <property type="match status" value="1"/>
</dbReference>
<dbReference type="SUPFAM" id="SSF46894">
    <property type="entry name" value="C-terminal effector domain of the bipartite response regulators"/>
    <property type="match status" value="1"/>
</dbReference>
<dbReference type="InterPro" id="IPR016032">
    <property type="entry name" value="Sig_transdc_resp-reg_C-effctor"/>
</dbReference>
<dbReference type="CDD" id="cd06170">
    <property type="entry name" value="LuxR_C_like"/>
    <property type="match status" value="1"/>
</dbReference>
<evidence type="ECO:0000256" key="3">
    <source>
        <dbReference type="ARBA" id="ARBA00023163"/>
    </source>
</evidence>